<comment type="caution">
    <text evidence="1">The sequence shown here is derived from an EMBL/GenBank/DDBJ whole genome shotgun (WGS) entry which is preliminary data.</text>
</comment>
<sequence>RQLQLPSPAIKSPNCLSEQRTCSGHPGYLFGAKEGTQPENHAKAPPCSEAAPSFCEVYSGSQSPYLCQNSQSPHFRYGAGYGDRGHIRRPLGSCRMGLISLGKL</sequence>
<feature type="non-terminal residue" evidence="1">
    <location>
        <position position="1"/>
    </location>
</feature>
<evidence type="ECO:0000313" key="1">
    <source>
        <dbReference type="EMBL" id="KAK7801738.1"/>
    </source>
</evidence>
<organism evidence="1 2">
    <name type="scientific">Myodes glareolus</name>
    <name type="common">Bank vole</name>
    <name type="synonym">Clethrionomys glareolus</name>
    <dbReference type="NCBI Taxonomy" id="447135"/>
    <lineage>
        <taxon>Eukaryota</taxon>
        <taxon>Metazoa</taxon>
        <taxon>Chordata</taxon>
        <taxon>Craniata</taxon>
        <taxon>Vertebrata</taxon>
        <taxon>Euteleostomi</taxon>
        <taxon>Mammalia</taxon>
        <taxon>Eutheria</taxon>
        <taxon>Euarchontoglires</taxon>
        <taxon>Glires</taxon>
        <taxon>Rodentia</taxon>
        <taxon>Myomorpha</taxon>
        <taxon>Muroidea</taxon>
        <taxon>Cricetidae</taxon>
        <taxon>Arvicolinae</taxon>
        <taxon>Myodes</taxon>
    </lineage>
</organism>
<accession>A0AAW0HGC3</accession>
<dbReference type="Proteomes" id="UP001488838">
    <property type="component" value="Unassembled WGS sequence"/>
</dbReference>
<keyword evidence="2" id="KW-1185">Reference proteome</keyword>
<evidence type="ECO:0000313" key="2">
    <source>
        <dbReference type="Proteomes" id="UP001488838"/>
    </source>
</evidence>
<name>A0AAW0HGC3_MYOGA</name>
<dbReference type="EMBL" id="JBBHLL010000492">
    <property type="protein sequence ID" value="KAK7801738.1"/>
    <property type="molecule type" value="Genomic_DNA"/>
</dbReference>
<proteinExistence type="predicted"/>
<dbReference type="AlphaFoldDB" id="A0AAW0HGC3"/>
<reference evidence="1 2" key="1">
    <citation type="journal article" date="2023" name="bioRxiv">
        <title>Conserved and derived expression patterns and positive selection on dental genes reveal complex evolutionary context of ever-growing rodent molars.</title>
        <authorList>
            <person name="Calamari Z.T."/>
            <person name="Song A."/>
            <person name="Cohen E."/>
            <person name="Akter M."/>
            <person name="Roy R.D."/>
            <person name="Hallikas O."/>
            <person name="Christensen M.M."/>
            <person name="Li P."/>
            <person name="Marangoni P."/>
            <person name="Jernvall J."/>
            <person name="Klein O.D."/>
        </authorList>
    </citation>
    <scope>NUCLEOTIDE SEQUENCE [LARGE SCALE GENOMIC DNA]</scope>
    <source>
        <strain evidence="1">V071</strain>
    </source>
</reference>
<protein>
    <submittedName>
        <fullName evidence="1">Uncharacterized protein</fullName>
    </submittedName>
</protein>
<gene>
    <name evidence="1" type="ORF">U0070_013232</name>
</gene>